<sequence length="66" mass="7427">MLLENIEGYIEIRAGVPTADVVAPHYFKDIISLFFGSMAFGYVVEKVNLHRHIALFVLSWVGMATK</sequence>
<dbReference type="EMBL" id="CAJOBI010264551">
    <property type="protein sequence ID" value="CAF5127531.1"/>
    <property type="molecule type" value="Genomic_DNA"/>
</dbReference>
<proteinExistence type="predicted"/>
<name>A0A8S3FKL1_9BILA</name>
<feature type="non-terminal residue" evidence="1">
    <location>
        <position position="1"/>
    </location>
</feature>
<dbReference type="AlphaFoldDB" id="A0A8S3FKL1"/>
<protein>
    <submittedName>
        <fullName evidence="1">Uncharacterized protein</fullName>
    </submittedName>
</protein>
<dbReference type="Proteomes" id="UP000676336">
    <property type="component" value="Unassembled WGS sequence"/>
</dbReference>
<accession>A0A8S3FKL1</accession>
<gene>
    <name evidence="1" type="ORF">SMN809_LOCUS62814</name>
</gene>
<comment type="caution">
    <text evidence="1">The sequence shown here is derived from an EMBL/GenBank/DDBJ whole genome shotgun (WGS) entry which is preliminary data.</text>
</comment>
<reference evidence="1" key="1">
    <citation type="submission" date="2021-02" db="EMBL/GenBank/DDBJ databases">
        <authorList>
            <person name="Nowell W R."/>
        </authorList>
    </citation>
    <scope>NUCLEOTIDE SEQUENCE</scope>
</reference>
<evidence type="ECO:0000313" key="2">
    <source>
        <dbReference type="Proteomes" id="UP000676336"/>
    </source>
</evidence>
<evidence type="ECO:0000313" key="1">
    <source>
        <dbReference type="EMBL" id="CAF5127531.1"/>
    </source>
</evidence>
<organism evidence="1 2">
    <name type="scientific">Rotaria magnacalcarata</name>
    <dbReference type="NCBI Taxonomy" id="392030"/>
    <lineage>
        <taxon>Eukaryota</taxon>
        <taxon>Metazoa</taxon>
        <taxon>Spiralia</taxon>
        <taxon>Gnathifera</taxon>
        <taxon>Rotifera</taxon>
        <taxon>Eurotatoria</taxon>
        <taxon>Bdelloidea</taxon>
        <taxon>Philodinida</taxon>
        <taxon>Philodinidae</taxon>
        <taxon>Rotaria</taxon>
    </lineage>
</organism>